<dbReference type="InterPro" id="IPR058240">
    <property type="entry name" value="rSAM_sf"/>
</dbReference>
<evidence type="ECO:0000313" key="18">
    <source>
        <dbReference type="Proteomes" id="UP000007054"/>
    </source>
</evidence>
<dbReference type="GO" id="GO:0005829">
    <property type="term" value="C:cytosol"/>
    <property type="evidence" value="ECO:0007669"/>
    <property type="project" value="TreeGrafter"/>
</dbReference>
<dbReference type="SUPFAM" id="SSF102114">
    <property type="entry name" value="Radical SAM enzymes"/>
    <property type="match status" value="1"/>
</dbReference>
<feature type="domain" description="MTTase N-terminal" evidence="15">
    <location>
        <begin position="19"/>
        <end position="137"/>
    </location>
</feature>
<dbReference type="KEGG" id="rch:RUM_08810"/>
<dbReference type="GO" id="GO:0046872">
    <property type="term" value="F:metal ion binding"/>
    <property type="evidence" value="ECO:0007669"/>
    <property type="project" value="UniProtKB-KW"/>
</dbReference>
<comment type="catalytic activity">
    <reaction evidence="9 13">
        <text>N(6)-dimethylallyladenosine(37) in tRNA + (sulfur carrier)-SH + AH2 + 2 S-adenosyl-L-methionine = 2-methylsulfanyl-N(6)-dimethylallyladenosine(37) in tRNA + (sulfur carrier)-H + 5'-deoxyadenosine + L-methionine + A + S-adenosyl-L-homocysteine + 2 H(+)</text>
        <dbReference type="Rhea" id="RHEA:37067"/>
        <dbReference type="Rhea" id="RHEA-COMP:10375"/>
        <dbReference type="Rhea" id="RHEA-COMP:10376"/>
        <dbReference type="Rhea" id="RHEA-COMP:14737"/>
        <dbReference type="Rhea" id="RHEA-COMP:14739"/>
        <dbReference type="ChEBI" id="CHEBI:13193"/>
        <dbReference type="ChEBI" id="CHEBI:15378"/>
        <dbReference type="ChEBI" id="CHEBI:17319"/>
        <dbReference type="ChEBI" id="CHEBI:17499"/>
        <dbReference type="ChEBI" id="CHEBI:29917"/>
        <dbReference type="ChEBI" id="CHEBI:57844"/>
        <dbReference type="ChEBI" id="CHEBI:57856"/>
        <dbReference type="ChEBI" id="CHEBI:59789"/>
        <dbReference type="ChEBI" id="CHEBI:64428"/>
        <dbReference type="ChEBI" id="CHEBI:74415"/>
        <dbReference type="ChEBI" id="CHEBI:74417"/>
        <dbReference type="EC" id="2.8.4.3"/>
    </reaction>
</comment>
<dbReference type="GeneID" id="83155655"/>
<dbReference type="Pfam" id="PF01938">
    <property type="entry name" value="TRAM"/>
    <property type="match status" value="1"/>
</dbReference>
<keyword evidence="4 13" id="KW-0949">S-adenosyl-L-methionine</keyword>
<evidence type="ECO:0000256" key="3">
    <source>
        <dbReference type="ARBA" id="ARBA00022679"/>
    </source>
</evidence>
<dbReference type="InterPro" id="IPR038135">
    <property type="entry name" value="Methylthiotransferase_N_sf"/>
</dbReference>
<keyword evidence="5 13" id="KW-0479">Metal-binding</keyword>
<feature type="binding site" evidence="13">
    <location>
        <position position="28"/>
    </location>
    <ligand>
        <name>[4Fe-4S] cluster</name>
        <dbReference type="ChEBI" id="CHEBI:49883"/>
        <label>1</label>
    </ligand>
</feature>
<reference evidence="17" key="2">
    <citation type="submission" date="2010-03" db="EMBL/GenBank/DDBJ databases">
        <authorList>
            <person name="Pajon A."/>
        </authorList>
    </citation>
    <scope>NUCLEOTIDE SEQUENCE</scope>
    <source>
        <strain evidence="17">Type strain: 18P13</strain>
    </source>
</reference>
<dbReference type="SFLD" id="SFLDG01082">
    <property type="entry name" value="B12-binding_domain_containing"/>
    <property type="match status" value="1"/>
</dbReference>
<sequence>MEQEIQTVRERLAASDEQPLAMVQSFGCQLNMTDGEKLKWLLLSMGYGLTEEPEQADLILLNTCAVREHAEDRVFGHLGQLKPYKQKKPGLIIGLCGCMTAEEPVREKLKASYPYVNLVVGTGALERLPAMLLEILGGKKHSVDATVQSAPSEELSQVRSCSFKASVPIMYGCNNFCTYCIVPYVRGRERSRDPKIIERQVRELVSQGCKEIFLLGQNVNSYGKDLPDGIRFPELLRRLDAIEGEYWIRFMSSHPKDATPELIDVICNSRHVEKHLHLPVQSGSDSILHAMNRCYTVKKYLETVRYARSRVPDFALTTDIIVGFPNETDEEFSATLGLLEQVGFDNVYSFIYSPRSGTKAAQIADHTPAQVKTVRMQQLLAQQRETSTRLYRRFLGRTMQVLFEGVSRKGEPWLTGKSTEGVIVEAKGDPSRIGTFADVHIEETKNWAVLGTILD</sequence>
<feature type="binding site" evidence="13">
    <location>
        <position position="64"/>
    </location>
    <ligand>
        <name>[4Fe-4S] cluster</name>
        <dbReference type="ChEBI" id="CHEBI:49883"/>
        <label>1</label>
    </ligand>
</feature>
<evidence type="ECO:0000256" key="1">
    <source>
        <dbReference type="ARBA" id="ARBA00003234"/>
    </source>
</evidence>
<dbReference type="AlphaFoldDB" id="D4LBR2"/>
<organism evidence="17 18">
    <name type="scientific">Ruminococcus champanellensis (strain DSM 18848 / JCM 17042 / KCTC 15320 / 18P13)</name>
    <dbReference type="NCBI Taxonomy" id="213810"/>
    <lineage>
        <taxon>Bacteria</taxon>
        <taxon>Bacillati</taxon>
        <taxon>Bacillota</taxon>
        <taxon>Clostridia</taxon>
        <taxon>Eubacteriales</taxon>
        <taxon>Oscillospiraceae</taxon>
        <taxon>Ruminococcus</taxon>
    </lineage>
</organism>
<dbReference type="RefSeq" id="WP_015557964.1">
    <property type="nucleotide sequence ID" value="NC_021039.1"/>
</dbReference>
<dbReference type="PANTHER" id="PTHR43020:SF2">
    <property type="entry name" value="MITOCHONDRIAL TRNA METHYLTHIOTRANSFERASE CDK5RAP1"/>
    <property type="match status" value="1"/>
</dbReference>
<dbReference type="InterPro" id="IPR006638">
    <property type="entry name" value="Elp3/MiaA/NifB-like_rSAM"/>
</dbReference>
<evidence type="ECO:0000256" key="10">
    <source>
        <dbReference type="ARBA" id="ARBA00068570"/>
    </source>
</evidence>
<protein>
    <recommendedName>
        <fullName evidence="10 13">tRNA-2-methylthio-N(6)-dimethylallyladenosine synthase</fullName>
        <ecNumber evidence="8 13">2.8.4.3</ecNumber>
    </recommendedName>
    <alternativeName>
        <fullName evidence="12 13">(Dimethylallyl)adenosine tRNA methylthiotransferase MiaB</fullName>
    </alternativeName>
    <alternativeName>
        <fullName evidence="11 13">tRNA-i(6)A37 methylthiotransferase</fullName>
    </alternativeName>
</protein>
<dbReference type="Gene3D" id="3.40.50.12160">
    <property type="entry name" value="Methylthiotransferase, N-terminal domain"/>
    <property type="match status" value="1"/>
</dbReference>
<dbReference type="HOGENOM" id="CLU_018697_2_0_9"/>
<dbReference type="SFLD" id="SFLDG01061">
    <property type="entry name" value="methylthiotransferase"/>
    <property type="match status" value="1"/>
</dbReference>
<keyword evidence="2 13" id="KW-0004">4Fe-4S</keyword>
<comment type="cofactor">
    <cofactor evidence="13">
        <name>[4Fe-4S] cluster</name>
        <dbReference type="ChEBI" id="CHEBI:49883"/>
    </cofactor>
    <text evidence="13">Binds 2 [4Fe-4S] clusters. One cluster is coordinated with 3 cysteines and an exchangeable S-adenosyl-L-methionine.</text>
</comment>
<proteinExistence type="inferred from homology"/>
<evidence type="ECO:0000259" key="14">
    <source>
        <dbReference type="PROSITE" id="PS50926"/>
    </source>
</evidence>
<dbReference type="CDD" id="cd01335">
    <property type="entry name" value="Radical_SAM"/>
    <property type="match status" value="1"/>
</dbReference>
<dbReference type="InterPro" id="IPR007197">
    <property type="entry name" value="rSAM"/>
</dbReference>
<dbReference type="InterPro" id="IPR002792">
    <property type="entry name" value="TRAM_dom"/>
</dbReference>
<dbReference type="FunFam" id="3.80.30.20:FF:000001">
    <property type="entry name" value="tRNA-2-methylthio-N(6)-dimethylallyladenosine synthase 2"/>
    <property type="match status" value="1"/>
</dbReference>
<dbReference type="PROSITE" id="PS50926">
    <property type="entry name" value="TRAM"/>
    <property type="match status" value="1"/>
</dbReference>
<dbReference type="PATRIC" id="fig|213810.4.peg.793"/>
<dbReference type="Pfam" id="PF04055">
    <property type="entry name" value="Radical_SAM"/>
    <property type="match status" value="1"/>
</dbReference>
<dbReference type="SMART" id="SM00729">
    <property type="entry name" value="Elp3"/>
    <property type="match status" value="1"/>
</dbReference>
<feature type="binding site" evidence="13">
    <location>
        <position position="98"/>
    </location>
    <ligand>
        <name>[4Fe-4S] cluster</name>
        <dbReference type="ChEBI" id="CHEBI:49883"/>
        <label>1</label>
    </ligand>
</feature>
<keyword evidence="13" id="KW-0963">Cytoplasm</keyword>
<evidence type="ECO:0000256" key="9">
    <source>
        <dbReference type="ARBA" id="ARBA00051425"/>
    </source>
</evidence>
<evidence type="ECO:0000256" key="7">
    <source>
        <dbReference type="ARBA" id="ARBA00023014"/>
    </source>
</evidence>
<evidence type="ECO:0000256" key="2">
    <source>
        <dbReference type="ARBA" id="ARBA00022485"/>
    </source>
</evidence>
<dbReference type="NCBIfam" id="TIGR01574">
    <property type="entry name" value="miaB-methiolase"/>
    <property type="match status" value="1"/>
</dbReference>
<keyword evidence="13" id="KW-0819">tRNA processing</keyword>
<feature type="binding site" evidence="13">
    <location>
        <position position="173"/>
    </location>
    <ligand>
        <name>[4Fe-4S] cluster</name>
        <dbReference type="ChEBI" id="CHEBI:49883"/>
        <label>2</label>
        <note>4Fe-4S-S-AdoMet</note>
    </ligand>
</feature>
<feature type="domain" description="Radical SAM core" evidence="16">
    <location>
        <begin position="159"/>
        <end position="389"/>
    </location>
</feature>
<keyword evidence="18" id="KW-1185">Reference proteome</keyword>
<evidence type="ECO:0000256" key="11">
    <source>
        <dbReference type="ARBA" id="ARBA00080698"/>
    </source>
</evidence>
<dbReference type="HAMAP" id="MF_01864">
    <property type="entry name" value="tRNA_metthiotr_MiaB"/>
    <property type="match status" value="1"/>
</dbReference>
<evidence type="ECO:0000313" key="17">
    <source>
        <dbReference type="EMBL" id="CBL17057.1"/>
    </source>
</evidence>
<dbReference type="PROSITE" id="PS01278">
    <property type="entry name" value="MTTASE_RADICAL"/>
    <property type="match status" value="1"/>
</dbReference>
<comment type="function">
    <text evidence="1 13">Catalyzes the methylthiolation of N6-(dimethylallyl)adenosine (i(6)A), leading to the formation of 2-methylthio-N6-(dimethylallyl)adenosine (ms(2)i(6)A) at position 37 in tRNAs that read codons beginning with uridine.</text>
</comment>
<evidence type="ECO:0000256" key="8">
    <source>
        <dbReference type="ARBA" id="ARBA00033765"/>
    </source>
</evidence>
<dbReference type="Proteomes" id="UP000007054">
    <property type="component" value="Chromosome"/>
</dbReference>
<evidence type="ECO:0000256" key="13">
    <source>
        <dbReference type="HAMAP-Rule" id="MF_01864"/>
    </source>
</evidence>
<dbReference type="InterPro" id="IPR023404">
    <property type="entry name" value="rSAM_horseshoe"/>
</dbReference>
<dbReference type="STRING" id="213810.RUM_08810"/>
<evidence type="ECO:0000256" key="6">
    <source>
        <dbReference type="ARBA" id="ARBA00023004"/>
    </source>
</evidence>
<comment type="subcellular location">
    <subcellularLocation>
        <location evidence="13">Cytoplasm</location>
    </subcellularLocation>
</comment>
<feature type="binding site" evidence="13">
    <location>
        <position position="177"/>
    </location>
    <ligand>
        <name>[4Fe-4S] cluster</name>
        <dbReference type="ChEBI" id="CHEBI:49883"/>
        <label>2</label>
        <note>4Fe-4S-S-AdoMet</note>
    </ligand>
</feature>
<dbReference type="FunFam" id="3.40.50.12160:FF:000003">
    <property type="entry name" value="CDK5 regulatory subunit-associated protein 1"/>
    <property type="match status" value="1"/>
</dbReference>
<feature type="domain" description="TRAM" evidence="14">
    <location>
        <begin position="392"/>
        <end position="455"/>
    </location>
</feature>
<dbReference type="InterPro" id="IPR013848">
    <property type="entry name" value="Methylthiotransferase_N"/>
</dbReference>
<dbReference type="GO" id="GO:0051539">
    <property type="term" value="F:4 iron, 4 sulfur cluster binding"/>
    <property type="evidence" value="ECO:0007669"/>
    <property type="project" value="UniProtKB-UniRule"/>
</dbReference>
<evidence type="ECO:0000256" key="12">
    <source>
        <dbReference type="ARBA" id="ARBA00081141"/>
    </source>
</evidence>
<dbReference type="SFLD" id="SFLDS00029">
    <property type="entry name" value="Radical_SAM"/>
    <property type="match status" value="1"/>
</dbReference>
<accession>D4LBR2</accession>
<comment type="similarity">
    <text evidence="13">Belongs to the methylthiotransferase family. MiaB subfamily.</text>
</comment>
<evidence type="ECO:0000256" key="4">
    <source>
        <dbReference type="ARBA" id="ARBA00022691"/>
    </source>
</evidence>
<dbReference type="InterPro" id="IPR005839">
    <property type="entry name" value="Methylthiotransferase"/>
</dbReference>
<keyword evidence="6 13" id="KW-0408">Iron</keyword>
<gene>
    <name evidence="13" type="primary">miaB</name>
    <name evidence="17" type="ordered locus">RUM_08810</name>
</gene>
<name>D4LBR2_RUMC1</name>
<dbReference type="EMBL" id="FP929052">
    <property type="protein sequence ID" value="CBL17057.1"/>
    <property type="molecule type" value="Genomic_DNA"/>
</dbReference>
<evidence type="ECO:0000256" key="5">
    <source>
        <dbReference type="ARBA" id="ARBA00022723"/>
    </source>
</evidence>
<dbReference type="SFLD" id="SFLDF00273">
    <property type="entry name" value="(dimethylallyl)adenosine_tRNA"/>
    <property type="match status" value="1"/>
</dbReference>
<dbReference type="EC" id="2.8.4.3" evidence="8 13"/>
<dbReference type="GO" id="GO:0035597">
    <property type="term" value="F:tRNA-2-methylthio-N(6)-dimethylallyladenosine(37) synthase activity"/>
    <property type="evidence" value="ECO:0007669"/>
    <property type="project" value="UniProtKB-EC"/>
</dbReference>
<dbReference type="InterPro" id="IPR006463">
    <property type="entry name" value="MiaB_methiolase"/>
</dbReference>
<evidence type="ECO:0000259" key="15">
    <source>
        <dbReference type="PROSITE" id="PS51449"/>
    </source>
</evidence>
<reference evidence="17" key="1">
    <citation type="submission" date="2010-03" db="EMBL/GenBank/DDBJ databases">
        <title>The genome sequence of Ruminococcus sp. 18P13.</title>
        <authorList>
            <consortium name="metaHIT consortium -- http://www.metahit.eu/"/>
            <person name="Pajon A."/>
            <person name="Turner K."/>
            <person name="Parkhill J."/>
            <person name="Bernalier A."/>
        </authorList>
    </citation>
    <scope>NUCLEOTIDE SEQUENCE [LARGE SCALE GENOMIC DNA]</scope>
    <source>
        <strain evidence="17">Type strain: 18P13</strain>
    </source>
</reference>
<dbReference type="Pfam" id="PF00919">
    <property type="entry name" value="UPF0004"/>
    <property type="match status" value="1"/>
</dbReference>
<dbReference type="PROSITE" id="PS51449">
    <property type="entry name" value="MTTASE_N"/>
    <property type="match status" value="1"/>
</dbReference>
<dbReference type="BioCyc" id="RCHA213810:RUM_RS04255-MONOMER"/>
<evidence type="ECO:0000259" key="16">
    <source>
        <dbReference type="PROSITE" id="PS51918"/>
    </source>
</evidence>
<keyword evidence="3 13" id="KW-0808">Transferase</keyword>
<dbReference type="NCBIfam" id="TIGR00089">
    <property type="entry name" value="MiaB/RimO family radical SAM methylthiotransferase"/>
    <property type="match status" value="1"/>
</dbReference>
<keyword evidence="7 13" id="KW-0411">Iron-sulfur</keyword>
<dbReference type="Gene3D" id="3.80.30.20">
    <property type="entry name" value="tm_1862 like domain"/>
    <property type="match status" value="1"/>
</dbReference>
<dbReference type="InterPro" id="IPR020612">
    <property type="entry name" value="Methylthiotransferase_CS"/>
</dbReference>
<comment type="subunit">
    <text evidence="13">Monomer.</text>
</comment>
<feature type="binding site" evidence="13">
    <location>
        <position position="180"/>
    </location>
    <ligand>
        <name>[4Fe-4S] cluster</name>
        <dbReference type="ChEBI" id="CHEBI:49883"/>
        <label>2</label>
        <note>4Fe-4S-S-AdoMet</note>
    </ligand>
</feature>
<dbReference type="PROSITE" id="PS51918">
    <property type="entry name" value="RADICAL_SAM"/>
    <property type="match status" value="1"/>
</dbReference>
<dbReference type="PANTHER" id="PTHR43020">
    <property type="entry name" value="CDK5 REGULATORY SUBUNIT-ASSOCIATED PROTEIN 1"/>
    <property type="match status" value="1"/>
</dbReference>